<dbReference type="PANTHER" id="PTHR30287">
    <property type="entry name" value="MEMBRANE COMPONENT OF PREDICTED ABC SUPERFAMILY METABOLITE UPTAKE TRANSPORTER"/>
    <property type="match status" value="1"/>
</dbReference>
<feature type="transmembrane region" description="Helical" evidence="6">
    <location>
        <begin position="643"/>
        <end position="662"/>
    </location>
</feature>
<feature type="transmembrane region" description="Helical" evidence="6">
    <location>
        <begin position="189"/>
        <end position="209"/>
    </location>
</feature>
<name>A0ABT1II41_9PSEU</name>
<feature type="transmembrane region" description="Helical" evidence="6">
    <location>
        <begin position="699"/>
        <end position="720"/>
    </location>
</feature>
<feature type="domain" description="ABC3 transporter permease C-terminal" evidence="7">
    <location>
        <begin position="197"/>
        <end position="309"/>
    </location>
</feature>
<evidence type="ECO:0000256" key="6">
    <source>
        <dbReference type="SAM" id="Phobius"/>
    </source>
</evidence>
<evidence type="ECO:0000313" key="8">
    <source>
        <dbReference type="EMBL" id="MCP2272208.1"/>
    </source>
</evidence>
<evidence type="ECO:0000256" key="2">
    <source>
        <dbReference type="ARBA" id="ARBA00022475"/>
    </source>
</evidence>
<dbReference type="EMBL" id="JAMTCO010000011">
    <property type="protein sequence ID" value="MCP2272208.1"/>
    <property type="molecule type" value="Genomic_DNA"/>
</dbReference>
<accession>A0ABT1II41</accession>
<dbReference type="Proteomes" id="UP001205185">
    <property type="component" value="Unassembled WGS sequence"/>
</dbReference>
<dbReference type="PANTHER" id="PTHR30287:SF2">
    <property type="entry name" value="BLL1001 PROTEIN"/>
    <property type="match status" value="1"/>
</dbReference>
<feature type="transmembrane region" description="Helical" evidence="6">
    <location>
        <begin position="358"/>
        <end position="383"/>
    </location>
</feature>
<feature type="domain" description="ABC3 transporter permease C-terminal" evidence="7">
    <location>
        <begin position="646"/>
        <end position="755"/>
    </location>
</feature>
<evidence type="ECO:0000256" key="5">
    <source>
        <dbReference type="ARBA" id="ARBA00023136"/>
    </source>
</evidence>
<comment type="caution">
    <text evidence="8">The sequence shown here is derived from an EMBL/GenBank/DDBJ whole genome shotgun (WGS) entry which is preliminary data.</text>
</comment>
<keyword evidence="4 6" id="KW-1133">Transmembrane helix</keyword>
<keyword evidence="5 6" id="KW-0472">Membrane</keyword>
<dbReference type="RefSeq" id="WP_253889130.1">
    <property type="nucleotide sequence ID" value="NZ_BAAAVB010000015.1"/>
</dbReference>
<evidence type="ECO:0000256" key="1">
    <source>
        <dbReference type="ARBA" id="ARBA00004651"/>
    </source>
</evidence>
<keyword evidence="2" id="KW-1003">Cell membrane</keyword>
<gene>
    <name evidence="8" type="ORF">LV75_004727</name>
</gene>
<evidence type="ECO:0000259" key="7">
    <source>
        <dbReference type="Pfam" id="PF02687"/>
    </source>
</evidence>
<feature type="transmembrane region" description="Helical" evidence="6">
    <location>
        <begin position="26"/>
        <end position="50"/>
    </location>
</feature>
<reference evidence="8 9" key="1">
    <citation type="submission" date="2022-06" db="EMBL/GenBank/DDBJ databases">
        <title>Genomic Encyclopedia of Archaeal and Bacterial Type Strains, Phase II (KMG-II): from individual species to whole genera.</title>
        <authorList>
            <person name="Goeker M."/>
        </authorList>
    </citation>
    <scope>NUCLEOTIDE SEQUENCE [LARGE SCALE GENOMIC DNA]</scope>
    <source>
        <strain evidence="8 9">DSM 44255</strain>
    </source>
</reference>
<feature type="transmembrane region" description="Helical" evidence="6">
    <location>
        <begin position="285"/>
        <end position="307"/>
    </location>
</feature>
<evidence type="ECO:0000313" key="9">
    <source>
        <dbReference type="Proteomes" id="UP001205185"/>
    </source>
</evidence>
<dbReference type="Pfam" id="PF02687">
    <property type="entry name" value="FtsX"/>
    <property type="match status" value="2"/>
</dbReference>
<keyword evidence="9" id="KW-1185">Reference proteome</keyword>
<dbReference type="InterPro" id="IPR003838">
    <property type="entry name" value="ABC3_permease_C"/>
</dbReference>
<dbReference type="InterPro" id="IPR038766">
    <property type="entry name" value="Membrane_comp_ABC_pdt"/>
</dbReference>
<protein>
    <submittedName>
        <fullName evidence="8">FtsX-like permease family protein</fullName>
    </submittedName>
</protein>
<organism evidence="8 9">
    <name type="scientific">Actinokineospora diospyrosa</name>
    <dbReference type="NCBI Taxonomy" id="103728"/>
    <lineage>
        <taxon>Bacteria</taxon>
        <taxon>Bacillati</taxon>
        <taxon>Actinomycetota</taxon>
        <taxon>Actinomycetes</taxon>
        <taxon>Pseudonocardiales</taxon>
        <taxon>Pseudonocardiaceae</taxon>
        <taxon>Actinokineospora</taxon>
    </lineage>
</organism>
<evidence type="ECO:0000256" key="4">
    <source>
        <dbReference type="ARBA" id="ARBA00022989"/>
    </source>
</evidence>
<comment type="subcellular location">
    <subcellularLocation>
        <location evidence="1">Cell membrane</location>
        <topology evidence="1">Multi-pass membrane protein</topology>
    </subcellularLocation>
</comment>
<keyword evidence="3 6" id="KW-0812">Transmembrane</keyword>
<feature type="transmembrane region" description="Helical" evidence="6">
    <location>
        <begin position="244"/>
        <end position="265"/>
    </location>
</feature>
<feature type="transmembrane region" description="Helical" evidence="6">
    <location>
        <begin position="674"/>
        <end position="692"/>
    </location>
</feature>
<evidence type="ECO:0000256" key="3">
    <source>
        <dbReference type="ARBA" id="ARBA00022692"/>
    </source>
</evidence>
<proteinExistence type="predicted"/>
<feature type="transmembrane region" description="Helical" evidence="6">
    <location>
        <begin position="726"/>
        <end position="754"/>
    </location>
</feature>
<sequence>MRAWLNDFGIGVRLAISGGRTSLARFVLSTIGVGLAVAVLLLAASVGPILDARAARELSTAPDMAPIAGVAPTLQVSLPSLADGRRIGMVYLRGTGANSPVPAGIPRLPGPGEMFVSKALAEVMTEPALRDRFTERVVGTIDHQTVRDPQELIAYLGSADLQDSPALRVYSVYKFGFPPQDGRPLEQDALLLLLLGSIAVLIPVFIFLVSSTRIAGIERDRRLSALRLVGCDNRQIRRVAAAEALVSSMSGLVLGAGLFLIGRQLAAKVTLFGASVYPDDIVPVWWMAGLVVLAAPVLAVFAAQFALRRTIIEPLGVVRHSKPTSRRMLWRFAVVISGIVILGWRVNQDATTGPPDSAIWAVTVAAGVTLVLLGVPALLPWLVERSVSRLRGGPTSWQMAVRRLQLDSGTSSRVVSGVAVVLAGAIAMQATFASQADELEITYQYTTSYTRASAYVLQPGMAEAERVLDSSPAVGAWSLTRSVELRIGDRTMLAEVMNCDLATRMRKVPDCVDGKVYREDDIDLSAFPTGSKTTIYVPSFDNSSGMAPAGEWVVPQGIVSIPYRDGPDAYIQAMLLLTPGAIAQLPPIKAAATYTIQLNDSVPAAGDRLRDALSPLSWRAGVTTSESRLYNSQQETYLTIRRGLLIGAVFTLLLAGLSLLVLAVEHIRERKRPLAVLAAGGVPTAVLARSLLWQIAIPITLGVVVAVLLGTVLAVQMMLVMHNPLLIDWVGVTTMAGTAAALVLLVSLLTLPFLRSATRLDSLRTE</sequence>
<feature type="transmembrane region" description="Helical" evidence="6">
    <location>
        <begin position="328"/>
        <end position="346"/>
    </location>
</feature>